<dbReference type="GO" id="GO:0004497">
    <property type="term" value="F:monooxygenase activity"/>
    <property type="evidence" value="ECO:0007669"/>
    <property type="project" value="UniProtKB-KW"/>
</dbReference>
<evidence type="ECO:0000256" key="7">
    <source>
        <dbReference type="SAM" id="Phobius"/>
    </source>
</evidence>
<sequence length="547" mass="61986">MSFEGANTITFTAIAIVLSAVFWKLSKIGRRPSSYPPGPPTLPLIGNLHQIPNQKRHLQFEKWAQEYGPIYSLMLGTKVMIVLNSDLAIKDLVDKRGAIYSSRPQAYIAQDILSGGLRILFMPNSDVWKMARKIAHRVLNISAARTYVPYQDLESKAMLLGFLNSPGDFINHLRRYSASLTTQMTFGFRTTSTQTKEFKEVFDILDRGSELSGSRMAAFLDLVPMLRHIPECLLPIKKEGREIHRRELSLFRRLYLQAKQGLVDGSAKPCICVDLIKLQKEEEIFSDDLAAYLGGSLLQAGSETTSSILVGFIQAMTIFPDVVKYAQEELERVCGDKRMPDLNDVPNLPYIRACAKESLRWMPGFTLGIPHSVTQDDTYMGYQIPSGSTVILNVWAVHNDPKRHPYPRQFDPMRYIGDEQTSTNASNNPDATKRDHFVFGAGRRKCQGMHIADRSLFLAIGRLLWAFNFERLSDPETNQEIIPDMNDLAEGVMMLPKPFRTKITPRSAEKAECIRKEWGQMEELLDEVAQWKVVPEGLVWGDEHNLE</sequence>
<comment type="similarity">
    <text evidence="1">Belongs to the cytochrome P450 family.</text>
</comment>
<dbReference type="PANTHER" id="PTHR46300">
    <property type="entry name" value="P450, PUTATIVE (EUROFUNG)-RELATED-RELATED"/>
    <property type="match status" value="1"/>
</dbReference>
<dbReference type="EMBL" id="CAJVRM010000280">
    <property type="protein sequence ID" value="CAG8978781.1"/>
    <property type="molecule type" value="Genomic_DNA"/>
</dbReference>
<dbReference type="PRINTS" id="PR00463">
    <property type="entry name" value="EP450I"/>
</dbReference>
<evidence type="ECO:0000256" key="6">
    <source>
        <dbReference type="PIRSR" id="PIRSR602401-1"/>
    </source>
</evidence>
<dbReference type="OrthoDB" id="1055148at2759"/>
<comment type="caution">
    <text evidence="8">The sequence shown here is derived from an EMBL/GenBank/DDBJ whole genome shotgun (WGS) entry which is preliminary data.</text>
</comment>
<dbReference type="GO" id="GO:0005506">
    <property type="term" value="F:iron ion binding"/>
    <property type="evidence" value="ECO:0007669"/>
    <property type="project" value="InterPro"/>
</dbReference>
<reference evidence="8" key="1">
    <citation type="submission" date="2021-07" db="EMBL/GenBank/DDBJ databases">
        <authorList>
            <person name="Durling M."/>
        </authorList>
    </citation>
    <scope>NUCLEOTIDE SEQUENCE</scope>
</reference>
<dbReference type="InterPro" id="IPR002401">
    <property type="entry name" value="Cyt_P450_E_grp-I"/>
</dbReference>
<dbReference type="Proteomes" id="UP000701801">
    <property type="component" value="Unassembled WGS sequence"/>
</dbReference>
<dbReference type="PANTHER" id="PTHR46300:SF2">
    <property type="entry name" value="CYTOCHROME P450 MONOOXYGENASE ALNH-RELATED"/>
    <property type="match status" value="1"/>
</dbReference>
<feature type="transmembrane region" description="Helical" evidence="7">
    <location>
        <begin position="6"/>
        <end position="25"/>
    </location>
</feature>
<keyword evidence="7" id="KW-0472">Membrane</keyword>
<comment type="cofactor">
    <cofactor evidence="6">
        <name>heme</name>
        <dbReference type="ChEBI" id="CHEBI:30413"/>
    </cofactor>
</comment>
<keyword evidence="6" id="KW-0349">Heme</keyword>
<evidence type="ECO:0000256" key="5">
    <source>
        <dbReference type="ARBA" id="ARBA00023033"/>
    </source>
</evidence>
<dbReference type="GO" id="GO:0020037">
    <property type="term" value="F:heme binding"/>
    <property type="evidence" value="ECO:0007669"/>
    <property type="project" value="InterPro"/>
</dbReference>
<evidence type="ECO:0000256" key="1">
    <source>
        <dbReference type="ARBA" id="ARBA00010617"/>
    </source>
</evidence>
<dbReference type="CDD" id="cd11065">
    <property type="entry name" value="CYP64-like"/>
    <property type="match status" value="1"/>
</dbReference>
<keyword evidence="4 6" id="KW-0408">Iron</keyword>
<protein>
    <recommendedName>
        <fullName evidence="10">Cytochrome P450</fullName>
    </recommendedName>
</protein>
<proteinExistence type="inferred from homology"/>
<dbReference type="SUPFAM" id="SSF48264">
    <property type="entry name" value="Cytochrome P450"/>
    <property type="match status" value="1"/>
</dbReference>
<keyword evidence="3" id="KW-0560">Oxidoreductase</keyword>
<feature type="binding site" description="axial binding residue" evidence="6">
    <location>
        <position position="446"/>
    </location>
    <ligand>
        <name>heme</name>
        <dbReference type="ChEBI" id="CHEBI:30413"/>
    </ligand>
    <ligandPart>
        <name>Fe</name>
        <dbReference type="ChEBI" id="CHEBI:18248"/>
    </ligandPart>
</feature>
<keyword evidence="7" id="KW-1133">Transmembrane helix</keyword>
<gene>
    <name evidence="8" type="ORF">HYALB_00011046</name>
</gene>
<evidence type="ECO:0000313" key="8">
    <source>
        <dbReference type="EMBL" id="CAG8978781.1"/>
    </source>
</evidence>
<keyword evidence="7" id="KW-0812">Transmembrane</keyword>
<dbReference type="InterPro" id="IPR036396">
    <property type="entry name" value="Cyt_P450_sf"/>
</dbReference>
<keyword evidence="9" id="KW-1185">Reference proteome</keyword>
<evidence type="ECO:0000256" key="4">
    <source>
        <dbReference type="ARBA" id="ARBA00023004"/>
    </source>
</evidence>
<dbReference type="Gene3D" id="1.10.630.10">
    <property type="entry name" value="Cytochrome P450"/>
    <property type="match status" value="1"/>
</dbReference>
<evidence type="ECO:0008006" key="10">
    <source>
        <dbReference type="Google" id="ProtNLM"/>
    </source>
</evidence>
<name>A0A9N9Q9A7_9HELO</name>
<dbReference type="AlphaFoldDB" id="A0A9N9Q9A7"/>
<dbReference type="GO" id="GO:0016705">
    <property type="term" value="F:oxidoreductase activity, acting on paired donors, with incorporation or reduction of molecular oxygen"/>
    <property type="evidence" value="ECO:0007669"/>
    <property type="project" value="InterPro"/>
</dbReference>
<keyword evidence="2 6" id="KW-0479">Metal-binding</keyword>
<dbReference type="InterPro" id="IPR001128">
    <property type="entry name" value="Cyt_P450"/>
</dbReference>
<evidence type="ECO:0000256" key="2">
    <source>
        <dbReference type="ARBA" id="ARBA00022723"/>
    </source>
</evidence>
<dbReference type="Pfam" id="PF00067">
    <property type="entry name" value="p450"/>
    <property type="match status" value="1"/>
</dbReference>
<dbReference type="InterPro" id="IPR050364">
    <property type="entry name" value="Cytochrome_P450_fung"/>
</dbReference>
<accession>A0A9N9Q9A7</accession>
<organism evidence="8 9">
    <name type="scientific">Hymenoscyphus albidus</name>
    <dbReference type="NCBI Taxonomy" id="595503"/>
    <lineage>
        <taxon>Eukaryota</taxon>
        <taxon>Fungi</taxon>
        <taxon>Dikarya</taxon>
        <taxon>Ascomycota</taxon>
        <taxon>Pezizomycotina</taxon>
        <taxon>Leotiomycetes</taxon>
        <taxon>Helotiales</taxon>
        <taxon>Helotiaceae</taxon>
        <taxon>Hymenoscyphus</taxon>
    </lineage>
</organism>
<keyword evidence="5" id="KW-0503">Monooxygenase</keyword>
<evidence type="ECO:0000313" key="9">
    <source>
        <dbReference type="Proteomes" id="UP000701801"/>
    </source>
</evidence>
<evidence type="ECO:0000256" key="3">
    <source>
        <dbReference type="ARBA" id="ARBA00023002"/>
    </source>
</evidence>